<keyword evidence="1" id="KW-0812">Transmembrane</keyword>
<comment type="caution">
    <text evidence="2">The sequence shown here is derived from an EMBL/GenBank/DDBJ whole genome shotgun (WGS) entry which is preliminary data.</text>
</comment>
<organism evidence="2 3">
    <name type="scientific">Nitrospirillum amazonense</name>
    <dbReference type="NCBI Taxonomy" id="28077"/>
    <lineage>
        <taxon>Bacteria</taxon>
        <taxon>Pseudomonadati</taxon>
        <taxon>Pseudomonadota</taxon>
        <taxon>Alphaproteobacteria</taxon>
        <taxon>Rhodospirillales</taxon>
        <taxon>Azospirillaceae</taxon>
        <taxon>Nitrospirillum</taxon>
    </lineage>
</organism>
<sequence>MGASMNLESLFRNILLHNPQGAIFSVATLIGAVGFLLVKERLRLEQVPTSGLRLAAETSVRTLFSMMAVFTASVLLSIVWEDTPQDAWMGVAMSGAIGLCFTVYVFTRSATQGGWRRGIELGARRLWLRWGFVALYSGYIAVIVKTLNVHDPVSIRLLQMPTMMLLSYLPVILKEPFLFLASAAR</sequence>
<gene>
    <name evidence="2" type="ORF">FBZ90_12615</name>
</gene>
<evidence type="ECO:0000256" key="1">
    <source>
        <dbReference type="SAM" id="Phobius"/>
    </source>
</evidence>
<feature type="transmembrane region" description="Helical" evidence="1">
    <location>
        <begin position="164"/>
        <end position="184"/>
    </location>
</feature>
<feature type="transmembrane region" description="Helical" evidence="1">
    <location>
        <begin position="86"/>
        <end position="106"/>
    </location>
</feature>
<proteinExistence type="predicted"/>
<name>A0A560GK42_9PROT</name>
<feature type="transmembrane region" description="Helical" evidence="1">
    <location>
        <begin position="126"/>
        <end position="144"/>
    </location>
</feature>
<dbReference type="AlphaFoldDB" id="A0A560GK42"/>
<keyword evidence="1" id="KW-1133">Transmembrane helix</keyword>
<dbReference type="EMBL" id="VITR01000026">
    <property type="protein sequence ID" value="TWB34315.1"/>
    <property type="molecule type" value="Genomic_DNA"/>
</dbReference>
<dbReference type="Proteomes" id="UP000315751">
    <property type="component" value="Unassembled WGS sequence"/>
</dbReference>
<keyword evidence="3" id="KW-1185">Reference proteome</keyword>
<accession>A0A560GK42</accession>
<reference evidence="2 3" key="1">
    <citation type="submission" date="2019-06" db="EMBL/GenBank/DDBJ databases">
        <title>Genomic Encyclopedia of Type Strains, Phase IV (KMG-V): Genome sequencing to study the core and pangenomes of soil and plant-associated prokaryotes.</title>
        <authorList>
            <person name="Whitman W."/>
        </authorList>
    </citation>
    <scope>NUCLEOTIDE SEQUENCE [LARGE SCALE GENOMIC DNA]</scope>
    <source>
        <strain evidence="2 3">BR 11622</strain>
    </source>
</reference>
<evidence type="ECO:0000313" key="3">
    <source>
        <dbReference type="Proteomes" id="UP000315751"/>
    </source>
</evidence>
<evidence type="ECO:0000313" key="2">
    <source>
        <dbReference type="EMBL" id="TWB34315.1"/>
    </source>
</evidence>
<feature type="transmembrane region" description="Helical" evidence="1">
    <location>
        <begin position="20"/>
        <end position="38"/>
    </location>
</feature>
<feature type="transmembrane region" description="Helical" evidence="1">
    <location>
        <begin position="59"/>
        <end position="80"/>
    </location>
</feature>
<protein>
    <submittedName>
        <fullName evidence="2">Uncharacterized protein</fullName>
    </submittedName>
</protein>
<keyword evidence="1" id="KW-0472">Membrane</keyword>